<protein>
    <submittedName>
        <fullName evidence="3">Amino acid racemase</fullName>
        <ecNumber evidence="3">5.1.1.-</ecNumber>
    </submittedName>
</protein>
<dbReference type="Pfam" id="PF01177">
    <property type="entry name" value="Asp_Glu_race"/>
    <property type="match status" value="1"/>
</dbReference>
<evidence type="ECO:0000313" key="4">
    <source>
        <dbReference type="Proteomes" id="UP001203069"/>
    </source>
</evidence>
<dbReference type="EMBL" id="JAKPBZ010000114">
    <property type="protein sequence ID" value="MCL2894430.1"/>
    <property type="molecule type" value="Genomic_DNA"/>
</dbReference>
<evidence type="ECO:0000256" key="2">
    <source>
        <dbReference type="ARBA" id="ARBA00023235"/>
    </source>
</evidence>
<evidence type="ECO:0000256" key="1">
    <source>
        <dbReference type="ARBA" id="ARBA00007847"/>
    </source>
</evidence>
<dbReference type="InterPro" id="IPR001920">
    <property type="entry name" value="Asp/Glu_race"/>
</dbReference>
<evidence type="ECO:0000313" key="3">
    <source>
        <dbReference type="EMBL" id="MCL2894430.1"/>
    </source>
</evidence>
<keyword evidence="4" id="KW-1185">Reference proteome</keyword>
<dbReference type="SUPFAM" id="SSF53681">
    <property type="entry name" value="Aspartate/glutamate racemase"/>
    <property type="match status" value="2"/>
</dbReference>
<dbReference type="Proteomes" id="UP001203069">
    <property type="component" value="Unassembled WGS sequence"/>
</dbReference>
<comment type="similarity">
    <text evidence="1">Belongs to the aspartate/glutamate racemases family.</text>
</comment>
<proteinExistence type="inferred from homology"/>
<reference evidence="3 4" key="1">
    <citation type="submission" date="2022-02" db="EMBL/GenBank/DDBJ databases">
        <title>Description of Brenneria tiliae sp. nov. isolated from symptomatic Tilia x moltkei and Tilia x europaea trees in the UK.</title>
        <authorList>
            <person name="Kile H."/>
        </authorList>
    </citation>
    <scope>NUCLEOTIDE SEQUENCE [LARGE SCALE GENOMIC DNA]</scope>
    <source>
        <strain evidence="3 4">MC1SB4.1</strain>
    </source>
</reference>
<dbReference type="RefSeq" id="WP_249245597.1">
    <property type="nucleotide sequence ID" value="NZ_JAKPBZ010000114.1"/>
</dbReference>
<dbReference type="NCBIfam" id="TIGR00035">
    <property type="entry name" value="asp_race"/>
    <property type="match status" value="1"/>
</dbReference>
<dbReference type="EC" id="5.1.1.-" evidence="3"/>
<organism evidence="3 4">
    <name type="scientific">Brenneria tiliae</name>
    <dbReference type="NCBI Taxonomy" id="2914984"/>
    <lineage>
        <taxon>Bacteria</taxon>
        <taxon>Pseudomonadati</taxon>
        <taxon>Pseudomonadota</taxon>
        <taxon>Gammaproteobacteria</taxon>
        <taxon>Enterobacterales</taxon>
        <taxon>Pectobacteriaceae</taxon>
        <taxon>Brenneria</taxon>
    </lineage>
</organism>
<dbReference type="GO" id="GO:0016853">
    <property type="term" value="F:isomerase activity"/>
    <property type="evidence" value="ECO:0007669"/>
    <property type="project" value="UniProtKB-KW"/>
</dbReference>
<gene>
    <name evidence="3" type="ORF">MFP26_17270</name>
</gene>
<name>A0ABT0MX65_9GAMM</name>
<dbReference type="InterPro" id="IPR015942">
    <property type="entry name" value="Asp/Glu/hydantoin_racemase"/>
</dbReference>
<dbReference type="Gene3D" id="3.40.50.1860">
    <property type="match status" value="2"/>
</dbReference>
<comment type="caution">
    <text evidence="3">The sequence shown here is derived from an EMBL/GenBank/DDBJ whole genome shotgun (WGS) entry which is preliminary data.</text>
</comment>
<accession>A0ABT0MX65</accession>
<dbReference type="PANTHER" id="PTHR21198">
    <property type="entry name" value="GLUTAMATE RACEMASE"/>
    <property type="match status" value="1"/>
</dbReference>
<keyword evidence="2 3" id="KW-0413">Isomerase</keyword>
<dbReference type="PANTHER" id="PTHR21198:SF7">
    <property type="entry name" value="ASPARTATE-GLUTAMATE RACEMASE FAMILY"/>
    <property type="match status" value="1"/>
</dbReference>
<sequence length="269" mass="29060">MTTQAQRHTLIGVLGGMGPLATVDLLQKIIEETPVSRDQDHVPVVAWNVPQIPDRQQALAGTGESPLPALLAAVGQLNRLSVSHIVIPCNTAHHWFDALAQKSEAPLIHIADATLASVEYLVKNQAKVLQKIGLIATRGTLDAGWYQQRFAALGAETLEPDEQELATLFVPGCYAVKRGELQKGGYLLEQLAQRLIDRGAEWLVLACTEVPPALAAINSRWLDISLDPTRALARACVREWRGSVAEEFKKTPGAFFNVACDGQKGGGHG</sequence>
<dbReference type="InterPro" id="IPR004380">
    <property type="entry name" value="Asp_race"/>
</dbReference>